<proteinExistence type="predicted"/>
<organism evidence="1 2">
    <name type="scientific">Neisseria meningitidis serogroup B</name>
    <dbReference type="NCBI Taxonomy" id="491"/>
    <lineage>
        <taxon>Bacteria</taxon>
        <taxon>Pseudomonadati</taxon>
        <taxon>Pseudomonadota</taxon>
        <taxon>Betaproteobacteria</taxon>
        <taxon>Neisseriales</taxon>
        <taxon>Neisseriaceae</taxon>
        <taxon>Neisseria</taxon>
    </lineage>
</organism>
<dbReference type="Proteomes" id="UP000182715">
    <property type="component" value="Unassembled WGS sequence"/>
</dbReference>
<reference evidence="1 2" key="1">
    <citation type="submission" date="2014-11" db="EMBL/GenBank/DDBJ databases">
        <authorList>
            <person name="Diene M.Seydina."/>
        </authorList>
    </citation>
    <scope>NUCLEOTIDE SEQUENCE [LARGE SCALE GENOMIC DNA]</scope>
    <source>
        <strain evidence="1 2">Neisseria meningitidis CHUV</strain>
    </source>
</reference>
<evidence type="ECO:0000313" key="2">
    <source>
        <dbReference type="Proteomes" id="UP000182715"/>
    </source>
</evidence>
<protein>
    <submittedName>
        <fullName evidence="1">Uncharacterized protein</fullName>
    </submittedName>
</protein>
<name>A0A0H5Q9Y6_NEIMI</name>
<dbReference type="EMBL" id="CVTF01000009">
    <property type="protein sequence ID" value="CRY98200.1"/>
    <property type="molecule type" value="Genomic_DNA"/>
</dbReference>
<evidence type="ECO:0000313" key="1">
    <source>
        <dbReference type="EMBL" id="CRY98200.1"/>
    </source>
</evidence>
<accession>A0A0H5Q9Y6</accession>
<dbReference type="AlphaFoldDB" id="A0A0H5Q9Y6"/>
<sequence length="39" mass="4748">MHILNKVIINMKKKIAWSLSIPDSNNCRFERMFSRLLWI</sequence>